<reference evidence="1" key="1">
    <citation type="journal article" date="2015" name="Nature">
        <title>Complex archaea that bridge the gap between prokaryotes and eukaryotes.</title>
        <authorList>
            <person name="Spang A."/>
            <person name="Saw J.H."/>
            <person name="Jorgensen S.L."/>
            <person name="Zaremba-Niedzwiedzka K."/>
            <person name="Martijn J."/>
            <person name="Lind A.E."/>
            <person name="van Eijk R."/>
            <person name="Schleper C."/>
            <person name="Guy L."/>
            <person name="Ettema T.J."/>
        </authorList>
    </citation>
    <scope>NUCLEOTIDE SEQUENCE</scope>
</reference>
<protein>
    <submittedName>
        <fullName evidence="1">Uncharacterized protein</fullName>
    </submittedName>
</protein>
<proteinExistence type="predicted"/>
<evidence type="ECO:0000313" key="1">
    <source>
        <dbReference type="EMBL" id="KKM81799.1"/>
    </source>
</evidence>
<accession>A0A0F9KI74</accession>
<comment type="caution">
    <text evidence="1">The sequence shown here is derived from an EMBL/GenBank/DDBJ whole genome shotgun (WGS) entry which is preliminary data.</text>
</comment>
<organism evidence="1">
    <name type="scientific">marine sediment metagenome</name>
    <dbReference type="NCBI Taxonomy" id="412755"/>
    <lineage>
        <taxon>unclassified sequences</taxon>
        <taxon>metagenomes</taxon>
        <taxon>ecological metagenomes</taxon>
    </lineage>
</organism>
<gene>
    <name evidence="1" type="ORF">LCGC14_1326150</name>
</gene>
<sequence length="69" mass="7835">MKITVCPNCSRIVDRQEVESLNEYRTLVNEERCAQCLAAPETAEQKLLDAIFAPSYVRISVADEYLNGR</sequence>
<dbReference type="EMBL" id="LAZR01007963">
    <property type="protein sequence ID" value="KKM81799.1"/>
    <property type="molecule type" value="Genomic_DNA"/>
</dbReference>
<name>A0A0F9KI74_9ZZZZ</name>
<dbReference type="AlphaFoldDB" id="A0A0F9KI74"/>